<name>A0AAW3ZQ88_9GAMM</name>
<keyword evidence="1" id="KW-0732">Signal</keyword>
<dbReference type="EMBL" id="JACYTR010000031">
    <property type="protein sequence ID" value="MBD8526799.1"/>
    <property type="molecule type" value="Genomic_DNA"/>
</dbReference>
<keyword evidence="3" id="KW-1185">Reference proteome</keyword>
<dbReference type="Proteomes" id="UP000613768">
    <property type="component" value="Unassembled WGS sequence"/>
</dbReference>
<dbReference type="RefSeq" id="WP_192030217.1">
    <property type="nucleotide sequence ID" value="NZ_JACYTR010000031.1"/>
</dbReference>
<evidence type="ECO:0000313" key="2">
    <source>
        <dbReference type="EMBL" id="MBD8526799.1"/>
    </source>
</evidence>
<dbReference type="AlphaFoldDB" id="A0AAW3ZQ88"/>
<sequence>MKKSVLFSALVAIALSPAAFAGNDNLTVDELVNITGMKRDAVLLMVGPKSNNILYRTANIRTERQWEAAVEKHGLLVQRVRDVTGQETLVVRRVSDEQADDQA</sequence>
<evidence type="ECO:0000313" key="3">
    <source>
        <dbReference type="Proteomes" id="UP000613768"/>
    </source>
</evidence>
<reference evidence="2 3" key="1">
    <citation type="submission" date="2020-09" db="EMBL/GenBank/DDBJ databases">
        <title>Pseudoxanthomonas sp. CAU 1598 isolated from sand of Yaerae Beach.</title>
        <authorList>
            <person name="Kim W."/>
        </authorList>
    </citation>
    <scope>NUCLEOTIDE SEQUENCE [LARGE SCALE GENOMIC DNA]</scope>
    <source>
        <strain evidence="2 3">CAU 1598</strain>
    </source>
</reference>
<feature type="chain" id="PRO_5043509501" evidence="1">
    <location>
        <begin position="22"/>
        <end position="103"/>
    </location>
</feature>
<feature type="signal peptide" evidence="1">
    <location>
        <begin position="1"/>
        <end position="21"/>
    </location>
</feature>
<comment type="caution">
    <text evidence="2">The sequence shown here is derived from an EMBL/GenBank/DDBJ whole genome shotgun (WGS) entry which is preliminary data.</text>
</comment>
<accession>A0AAW3ZQ88</accession>
<gene>
    <name evidence="2" type="ORF">IFO71_13740</name>
</gene>
<protein>
    <submittedName>
        <fullName evidence="2">Uncharacterized protein</fullName>
    </submittedName>
</protein>
<evidence type="ECO:0000256" key="1">
    <source>
        <dbReference type="SAM" id="SignalP"/>
    </source>
</evidence>
<organism evidence="2 3">
    <name type="scientific">Pseudomarimonas arenosa</name>
    <dbReference type="NCBI Taxonomy" id="2774145"/>
    <lineage>
        <taxon>Bacteria</taxon>
        <taxon>Pseudomonadati</taxon>
        <taxon>Pseudomonadota</taxon>
        <taxon>Gammaproteobacteria</taxon>
        <taxon>Lysobacterales</taxon>
        <taxon>Lysobacteraceae</taxon>
        <taxon>Pseudomarimonas</taxon>
    </lineage>
</organism>
<proteinExistence type="predicted"/>